<dbReference type="Pfam" id="PF14716">
    <property type="entry name" value="HHH_8"/>
    <property type="match status" value="1"/>
</dbReference>
<dbReference type="Pfam" id="PF14520">
    <property type="entry name" value="HHH_5"/>
    <property type="match status" value="1"/>
</dbReference>
<dbReference type="Proteomes" id="UP001158067">
    <property type="component" value="Unassembled WGS sequence"/>
</dbReference>
<dbReference type="InterPro" id="IPR010996">
    <property type="entry name" value="HHH_MUS81"/>
</dbReference>
<evidence type="ECO:0000313" key="4">
    <source>
        <dbReference type="Proteomes" id="UP001158067"/>
    </source>
</evidence>
<reference evidence="3 4" key="1">
    <citation type="submission" date="2017-05" db="EMBL/GenBank/DDBJ databases">
        <authorList>
            <person name="Varghese N."/>
            <person name="Submissions S."/>
        </authorList>
    </citation>
    <scope>NUCLEOTIDE SEQUENCE [LARGE SCALE GENOMIC DNA]</scope>
    <source>
        <strain evidence="3 4">DSM 25457</strain>
    </source>
</reference>
<proteinExistence type="predicted"/>
<keyword evidence="3" id="KW-0238">DNA-binding</keyword>
<feature type="region of interest" description="Disordered" evidence="1">
    <location>
        <begin position="305"/>
        <end position="330"/>
    </location>
</feature>
<organism evidence="3 4">
    <name type="scientific">Neorhodopirellula lusitana</name>
    <dbReference type="NCBI Taxonomy" id="445327"/>
    <lineage>
        <taxon>Bacteria</taxon>
        <taxon>Pseudomonadati</taxon>
        <taxon>Planctomycetota</taxon>
        <taxon>Planctomycetia</taxon>
        <taxon>Pirellulales</taxon>
        <taxon>Pirellulaceae</taxon>
        <taxon>Neorhodopirellula</taxon>
    </lineage>
</organism>
<comment type="caution">
    <text evidence="3">The sequence shown here is derived from an EMBL/GenBank/DDBJ whole genome shotgun (WGS) entry which is preliminary data.</text>
</comment>
<dbReference type="RefSeq" id="WP_283431016.1">
    <property type="nucleotide sequence ID" value="NZ_FXUG01000001.1"/>
</dbReference>
<dbReference type="InterPro" id="IPR010994">
    <property type="entry name" value="RuvA_2-like"/>
</dbReference>
<dbReference type="Gene3D" id="1.10.150.20">
    <property type="entry name" value="5' to 3' exonuclease, C-terminal subdomain"/>
    <property type="match status" value="1"/>
</dbReference>
<sequence length="330" mass="37269">MVVIESSDPIQAAEQIEGLHENHDIAKQLREVADRLAEQQANLFRVRAYRSAAQTIAHLPSPVRQILKNEGVAGLVALPTIGHSIANLIESTLRTGKMPLLDRLRGQNDAEHSFATLDGIGPQLSHRIHEQLHLETLAELREAANDGRLQKVPGLGPKRIEAIRNCLAYQDVGDRPIEASGGDVFEAVAIEELLEIDRDYRERAKDGTLPRIKLSDQDLQTEVWLPVMHTERDGRHYTAMYSNTAHALVHHATHDWVIIYRDDANAHGRWTVITSQFGNLNGLRIVLGREEDCLEHYRRDIYHHREAGHPPHPEFPTQWDEEVGRNGLRG</sequence>
<dbReference type="PANTHER" id="PTHR11276">
    <property type="entry name" value="DNA POLYMERASE TYPE-X FAMILY MEMBER"/>
    <property type="match status" value="1"/>
</dbReference>
<keyword evidence="4" id="KW-1185">Reference proteome</keyword>
<dbReference type="InterPro" id="IPR022312">
    <property type="entry name" value="DNA_pol_X"/>
</dbReference>
<dbReference type="EMBL" id="FXUG01000001">
    <property type="protein sequence ID" value="SMP42780.1"/>
    <property type="molecule type" value="Genomic_DNA"/>
</dbReference>
<evidence type="ECO:0000256" key="1">
    <source>
        <dbReference type="SAM" id="MobiDB-lite"/>
    </source>
</evidence>
<feature type="domain" description="Crossover junction endonuclease MUS81-like HHH" evidence="2">
    <location>
        <begin position="21"/>
        <end position="97"/>
    </location>
</feature>
<dbReference type="InterPro" id="IPR027421">
    <property type="entry name" value="DNA_pol_lamdba_lyase_dom_sf"/>
</dbReference>
<protein>
    <submittedName>
        <fullName evidence="3">Helix-hairpin-helix DNA-binding protein</fullName>
    </submittedName>
</protein>
<evidence type="ECO:0000259" key="2">
    <source>
        <dbReference type="Pfam" id="PF14716"/>
    </source>
</evidence>
<dbReference type="SUPFAM" id="SSF47781">
    <property type="entry name" value="RuvA domain 2-like"/>
    <property type="match status" value="1"/>
</dbReference>
<dbReference type="Gene3D" id="1.10.150.110">
    <property type="entry name" value="DNA polymerase beta, N-terminal domain-like"/>
    <property type="match status" value="1"/>
</dbReference>
<evidence type="ECO:0000313" key="3">
    <source>
        <dbReference type="EMBL" id="SMP42780.1"/>
    </source>
</evidence>
<gene>
    <name evidence="3" type="ORF">SAMN06265222_101841</name>
</gene>
<name>A0ABY1PQN9_9BACT</name>
<accession>A0ABY1PQN9</accession>
<dbReference type="PANTHER" id="PTHR11276:SF28">
    <property type="entry name" value="DNA POLYMERASE LAMBDA"/>
    <property type="match status" value="1"/>
</dbReference>
<dbReference type="GO" id="GO:0003677">
    <property type="term" value="F:DNA binding"/>
    <property type="evidence" value="ECO:0007669"/>
    <property type="project" value="UniProtKB-KW"/>
</dbReference>
<dbReference type="SUPFAM" id="SSF47802">
    <property type="entry name" value="DNA polymerase beta, N-terminal domain-like"/>
    <property type="match status" value="1"/>
</dbReference>